<feature type="compositionally biased region" description="Gly residues" evidence="1">
    <location>
        <begin position="1"/>
        <end position="16"/>
    </location>
</feature>
<sequence length="75" mass="7736">MSDSGGDGSLGTGIGGFDVPDQPTGAEQSHHVEHHKQDSDQSNHLVVDLNTGVATFSAVRRTPDEVNSAKAHDGG</sequence>
<accession>A0ABT4MNZ5</accession>
<evidence type="ECO:0008006" key="4">
    <source>
        <dbReference type="Google" id="ProtNLM"/>
    </source>
</evidence>
<evidence type="ECO:0000256" key="1">
    <source>
        <dbReference type="SAM" id="MobiDB-lite"/>
    </source>
</evidence>
<organism evidence="2 3">
    <name type="scientific">Rhodococcus ruber</name>
    <dbReference type="NCBI Taxonomy" id="1830"/>
    <lineage>
        <taxon>Bacteria</taxon>
        <taxon>Bacillati</taxon>
        <taxon>Actinomycetota</taxon>
        <taxon>Actinomycetes</taxon>
        <taxon>Mycobacteriales</taxon>
        <taxon>Nocardiaceae</taxon>
        <taxon>Rhodococcus</taxon>
    </lineage>
</organism>
<gene>
    <name evidence="2" type="ORF">O4220_26255</name>
</gene>
<dbReference type="EMBL" id="JAPWIJ010000017">
    <property type="protein sequence ID" value="MCZ4522040.1"/>
    <property type="molecule type" value="Genomic_DNA"/>
</dbReference>
<proteinExistence type="predicted"/>
<comment type="caution">
    <text evidence="2">The sequence shown here is derived from an EMBL/GenBank/DDBJ whole genome shotgun (WGS) entry which is preliminary data.</text>
</comment>
<feature type="region of interest" description="Disordered" evidence="1">
    <location>
        <begin position="1"/>
        <end position="44"/>
    </location>
</feature>
<keyword evidence="3" id="KW-1185">Reference proteome</keyword>
<dbReference type="RefSeq" id="WP_269608486.1">
    <property type="nucleotide sequence ID" value="NZ_JAPWIJ010000017.1"/>
</dbReference>
<evidence type="ECO:0000313" key="3">
    <source>
        <dbReference type="Proteomes" id="UP001081071"/>
    </source>
</evidence>
<name>A0ABT4MNZ5_9NOCA</name>
<reference evidence="2" key="1">
    <citation type="submission" date="2022-12" db="EMBL/GenBank/DDBJ databases">
        <authorList>
            <person name="Krivoruchko A.V."/>
            <person name="Elkin A."/>
        </authorList>
    </citation>
    <scope>NUCLEOTIDE SEQUENCE</scope>
    <source>
        <strain evidence="2">IEGM 1391</strain>
    </source>
</reference>
<feature type="compositionally biased region" description="Basic and acidic residues" evidence="1">
    <location>
        <begin position="28"/>
        <end position="41"/>
    </location>
</feature>
<dbReference type="Proteomes" id="UP001081071">
    <property type="component" value="Unassembled WGS sequence"/>
</dbReference>
<evidence type="ECO:0000313" key="2">
    <source>
        <dbReference type="EMBL" id="MCZ4522040.1"/>
    </source>
</evidence>
<protein>
    <recommendedName>
        <fullName evidence="4">Transposase</fullName>
    </recommendedName>
</protein>